<dbReference type="Proteomes" id="UP000002039">
    <property type="component" value="Unassembled WGS sequence"/>
</dbReference>
<reference evidence="2" key="1">
    <citation type="journal article" date="2015" name="PLoS Genet.">
        <title>The dynamic genome and transcriptome of the human fungal pathogen Blastomyces and close relative Emmonsia.</title>
        <authorList>
            <person name="Munoz J.F."/>
            <person name="Gauthier G.M."/>
            <person name="Desjardins C.A."/>
            <person name="Gallo J.E."/>
            <person name="Holder J."/>
            <person name="Sullivan T.D."/>
            <person name="Marty A.J."/>
            <person name="Carmen J.C."/>
            <person name="Chen Z."/>
            <person name="Ding L."/>
            <person name="Gujja S."/>
            <person name="Magrini V."/>
            <person name="Misas E."/>
            <person name="Mitreva M."/>
            <person name="Priest M."/>
            <person name="Saif S."/>
            <person name="Whiston E.A."/>
            <person name="Young S."/>
            <person name="Zeng Q."/>
            <person name="Goldman W.E."/>
            <person name="Mardis E.R."/>
            <person name="Taylor J.W."/>
            <person name="McEwen J.G."/>
            <person name="Clay O.K."/>
            <person name="Klein B.S."/>
            <person name="Cuomo C.A."/>
        </authorList>
    </citation>
    <scope>NUCLEOTIDE SEQUENCE [LARGE SCALE GENOMIC DNA]</scope>
    <source>
        <strain evidence="2">ER-3 / ATCC MYA-2586</strain>
    </source>
</reference>
<keyword evidence="2" id="KW-1185">Reference proteome</keyword>
<name>A0ABX2VW17_AJEDR</name>
<dbReference type="GeneID" id="69031937"/>
<gene>
    <name evidence="1" type="ORF">BDCG_17045</name>
</gene>
<accession>A0ABX2VW17</accession>
<evidence type="ECO:0000313" key="2">
    <source>
        <dbReference type="Proteomes" id="UP000002039"/>
    </source>
</evidence>
<dbReference type="RefSeq" id="XP_045281072.1">
    <property type="nucleotide sequence ID" value="XM_045426211.1"/>
</dbReference>
<sequence>MRINASNEASTNYPFKYTTALLEENRRMLNIESCFGNTVHISYPDAHEFRSPWEA</sequence>
<protein>
    <submittedName>
        <fullName evidence="1">Uncharacterized protein</fullName>
    </submittedName>
</protein>
<dbReference type="EMBL" id="EQ999977">
    <property type="protein sequence ID" value="OAT01345.1"/>
    <property type="molecule type" value="Genomic_DNA"/>
</dbReference>
<proteinExistence type="predicted"/>
<organism evidence="1 2">
    <name type="scientific">Ajellomyces dermatitidis (strain ER-3 / ATCC MYA-2586)</name>
    <name type="common">Blastomyces dermatitidis</name>
    <dbReference type="NCBI Taxonomy" id="559297"/>
    <lineage>
        <taxon>Eukaryota</taxon>
        <taxon>Fungi</taxon>
        <taxon>Dikarya</taxon>
        <taxon>Ascomycota</taxon>
        <taxon>Pezizomycotina</taxon>
        <taxon>Eurotiomycetes</taxon>
        <taxon>Eurotiomycetidae</taxon>
        <taxon>Onygenales</taxon>
        <taxon>Ajellomycetaceae</taxon>
        <taxon>Blastomyces</taxon>
    </lineage>
</organism>
<evidence type="ECO:0000313" key="1">
    <source>
        <dbReference type="EMBL" id="OAT01345.1"/>
    </source>
</evidence>